<comment type="caution">
    <text evidence="1">The sequence shown here is derived from an EMBL/GenBank/DDBJ whole genome shotgun (WGS) entry which is preliminary data.</text>
</comment>
<feature type="non-terminal residue" evidence="1">
    <location>
        <position position="130"/>
    </location>
</feature>
<organism evidence="1 2">
    <name type="scientific">Funneliformis geosporum</name>
    <dbReference type="NCBI Taxonomy" id="1117311"/>
    <lineage>
        <taxon>Eukaryota</taxon>
        <taxon>Fungi</taxon>
        <taxon>Fungi incertae sedis</taxon>
        <taxon>Mucoromycota</taxon>
        <taxon>Glomeromycotina</taxon>
        <taxon>Glomeromycetes</taxon>
        <taxon>Glomerales</taxon>
        <taxon>Glomeraceae</taxon>
        <taxon>Funneliformis</taxon>
    </lineage>
</organism>
<proteinExistence type="predicted"/>
<dbReference type="AlphaFoldDB" id="A0A9W4WXZ0"/>
<feature type="non-terminal residue" evidence="1">
    <location>
        <position position="1"/>
    </location>
</feature>
<evidence type="ECO:0000313" key="1">
    <source>
        <dbReference type="EMBL" id="CAI2193933.1"/>
    </source>
</evidence>
<reference evidence="1" key="1">
    <citation type="submission" date="2022-08" db="EMBL/GenBank/DDBJ databases">
        <authorList>
            <person name="Kallberg Y."/>
            <person name="Tangrot J."/>
            <person name="Rosling A."/>
        </authorList>
    </citation>
    <scope>NUCLEOTIDE SEQUENCE</scope>
    <source>
        <strain evidence="1">Wild A</strain>
    </source>
</reference>
<name>A0A9W4WXZ0_9GLOM</name>
<accession>A0A9W4WXZ0</accession>
<dbReference type="Proteomes" id="UP001153678">
    <property type="component" value="Unassembled WGS sequence"/>
</dbReference>
<dbReference type="OrthoDB" id="2333764at2759"/>
<protein>
    <submittedName>
        <fullName evidence="1">10950_t:CDS:1</fullName>
    </submittedName>
</protein>
<gene>
    <name evidence="1" type="ORF">FWILDA_LOCUS16324</name>
</gene>
<evidence type="ECO:0000313" key="2">
    <source>
        <dbReference type="Proteomes" id="UP001153678"/>
    </source>
</evidence>
<dbReference type="EMBL" id="CAMKVN010010217">
    <property type="protein sequence ID" value="CAI2193933.1"/>
    <property type="molecule type" value="Genomic_DNA"/>
</dbReference>
<keyword evidence="2" id="KW-1185">Reference proteome</keyword>
<sequence>EKTTTPTVTNLTIPQQQQITTLLKQNDNLFADNLSQLGHTKVENHYIPIKVSIPVRQRAYRVAPPEQDFIKKEINKIATRVYHLFETFGAQQIMVTQILTLTMVKTLKFSEFQDLLCKAMEISVGTEILS</sequence>